<proteinExistence type="predicted"/>
<accession>A0ABP8E4V3</accession>
<comment type="caution">
    <text evidence="2">The sequence shown here is derived from an EMBL/GenBank/DDBJ whole genome shotgun (WGS) entry which is preliminary data.</text>
</comment>
<evidence type="ECO:0000313" key="3">
    <source>
        <dbReference type="Proteomes" id="UP001501594"/>
    </source>
</evidence>
<keyword evidence="3" id="KW-1185">Reference proteome</keyword>
<gene>
    <name evidence="2" type="ORF">GCM10022256_27410</name>
</gene>
<dbReference type="EMBL" id="BAABAU010000004">
    <property type="protein sequence ID" value="GAA4267129.1"/>
    <property type="molecule type" value="Genomic_DNA"/>
</dbReference>
<evidence type="ECO:0000256" key="1">
    <source>
        <dbReference type="SAM" id="Phobius"/>
    </source>
</evidence>
<dbReference type="RefSeq" id="WP_344797156.1">
    <property type="nucleotide sequence ID" value="NZ_BAABAU010000004.1"/>
</dbReference>
<protein>
    <recommendedName>
        <fullName evidence="4">Yip1 domain-containing protein</fullName>
    </recommendedName>
</protein>
<evidence type="ECO:0008006" key="4">
    <source>
        <dbReference type="Google" id="ProtNLM"/>
    </source>
</evidence>
<feature type="transmembrane region" description="Helical" evidence="1">
    <location>
        <begin position="106"/>
        <end position="125"/>
    </location>
</feature>
<sequence length="217" mass="22230">MTTTRTASPATRTVRWLGIVLALEVVGLVIATVAQDPAARPVSAALGDAARETVSQVDVRWALVVVVALAAVARLVAARLSSWLDPLLTIPVTLFVVAQLNGITDLGALVGVYALASAGVLLAALDARVDVVHGHPRLPLCFAAAVGIVPWGIVAFHQVGAGIVGHPLSGIAVVVTLVALVFAVAEFVAVWRRAGVVALILRLAGFSAVAWLVVAGL</sequence>
<dbReference type="Proteomes" id="UP001501594">
    <property type="component" value="Unassembled WGS sequence"/>
</dbReference>
<name>A0ABP8E4V3_9MICO</name>
<feature type="transmembrane region" description="Helical" evidence="1">
    <location>
        <begin position="14"/>
        <end position="34"/>
    </location>
</feature>
<reference evidence="3" key="1">
    <citation type="journal article" date="2019" name="Int. J. Syst. Evol. Microbiol.">
        <title>The Global Catalogue of Microorganisms (GCM) 10K type strain sequencing project: providing services to taxonomists for standard genome sequencing and annotation.</title>
        <authorList>
            <consortium name="The Broad Institute Genomics Platform"/>
            <consortium name="The Broad Institute Genome Sequencing Center for Infectious Disease"/>
            <person name="Wu L."/>
            <person name="Ma J."/>
        </authorList>
    </citation>
    <scope>NUCLEOTIDE SEQUENCE [LARGE SCALE GENOMIC DNA]</scope>
    <source>
        <strain evidence="3">JCM 17442</strain>
    </source>
</reference>
<keyword evidence="1" id="KW-1133">Transmembrane helix</keyword>
<keyword evidence="1" id="KW-0812">Transmembrane</keyword>
<feature type="transmembrane region" description="Helical" evidence="1">
    <location>
        <begin position="137"/>
        <end position="156"/>
    </location>
</feature>
<feature type="transmembrane region" description="Helical" evidence="1">
    <location>
        <begin position="196"/>
        <end position="214"/>
    </location>
</feature>
<feature type="transmembrane region" description="Helical" evidence="1">
    <location>
        <begin position="168"/>
        <end position="189"/>
    </location>
</feature>
<organism evidence="2 3">
    <name type="scientific">Frondihabitans peucedani</name>
    <dbReference type="NCBI Taxonomy" id="598626"/>
    <lineage>
        <taxon>Bacteria</taxon>
        <taxon>Bacillati</taxon>
        <taxon>Actinomycetota</taxon>
        <taxon>Actinomycetes</taxon>
        <taxon>Micrococcales</taxon>
        <taxon>Microbacteriaceae</taxon>
        <taxon>Frondihabitans</taxon>
    </lineage>
</organism>
<keyword evidence="1" id="KW-0472">Membrane</keyword>
<evidence type="ECO:0000313" key="2">
    <source>
        <dbReference type="EMBL" id="GAA4267129.1"/>
    </source>
</evidence>